<evidence type="ECO:0000256" key="9">
    <source>
        <dbReference type="ARBA" id="ARBA00022857"/>
    </source>
</evidence>
<dbReference type="GO" id="GO:0071555">
    <property type="term" value="P:cell wall organization"/>
    <property type="evidence" value="ECO:0007669"/>
    <property type="project" value="UniProtKB-KW"/>
</dbReference>
<evidence type="ECO:0000313" key="19">
    <source>
        <dbReference type="Proteomes" id="UP000660861"/>
    </source>
</evidence>
<dbReference type="GO" id="GO:0008762">
    <property type="term" value="F:UDP-N-acetylmuramate dehydrogenase activity"/>
    <property type="evidence" value="ECO:0007669"/>
    <property type="project" value="UniProtKB-UniRule"/>
</dbReference>
<dbReference type="Pfam" id="PF01565">
    <property type="entry name" value="FAD_binding_4"/>
    <property type="match status" value="1"/>
</dbReference>
<comment type="caution">
    <text evidence="18">The sequence shown here is derived from an EMBL/GenBank/DDBJ whole genome shotgun (WGS) entry which is preliminary data.</text>
</comment>
<protein>
    <recommendedName>
        <fullName evidence="16">UDP-N-acetylenolpyruvoylglucosamine reductase</fullName>
        <ecNumber evidence="16">1.3.1.98</ecNumber>
    </recommendedName>
    <alternativeName>
        <fullName evidence="16">UDP-N-acetylmuramate dehydrogenase</fullName>
    </alternativeName>
</protein>
<evidence type="ECO:0000256" key="6">
    <source>
        <dbReference type="ARBA" id="ARBA00022618"/>
    </source>
</evidence>
<evidence type="ECO:0000256" key="8">
    <source>
        <dbReference type="ARBA" id="ARBA00022827"/>
    </source>
</evidence>
<dbReference type="SUPFAM" id="SSF56194">
    <property type="entry name" value="Uridine diphospho-N-Acetylenolpyruvylglucosamine reductase, MurB, C-terminal domain"/>
    <property type="match status" value="1"/>
</dbReference>
<evidence type="ECO:0000259" key="17">
    <source>
        <dbReference type="PROSITE" id="PS51387"/>
    </source>
</evidence>
<feature type="active site" description="Proton donor" evidence="16">
    <location>
        <position position="226"/>
    </location>
</feature>
<dbReference type="InterPro" id="IPR006094">
    <property type="entry name" value="Oxid_FAD_bind_N"/>
</dbReference>
<keyword evidence="19" id="KW-1185">Reference proteome</keyword>
<dbReference type="InterPro" id="IPR036318">
    <property type="entry name" value="FAD-bd_PCMH-like_sf"/>
</dbReference>
<accession>A0A926ECC4</accession>
<feature type="active site" evidence="16">
    <location>
        <position position="176"/>
    </location>
</feature>
<dbReference type="EC" id="1.3.1.98" evidence="16"/>
<feature type="active site" evidence="16">
    <location>
        <position position="296"/>
    </location>
</feature>
<keyword evidence="9 16" id="KW-0521">NADP</keyword>
<dbReference type="InterPro" id="IPR003170">
    <property type="entry name" value="MurB"/>
</dbReference>
<keyword evidence="6 16" id="KW-0132">Cell division</keyword>
<dbReference type="Gene3D" id="3.30.43.10">
    <property type="entry name" value="Uridine Diphospho-n-acetylenolpyruvylglucosamine Reductase, domain 2"/>
    <property type="match status" value="1"/>
</dbReference>
<dbReference type="PANTHER" id="PTHR21071:SF4">
    <property type="entry name" value="UDP-N-ACETYLENOLPYRUVOYLGLUCOSAMINE REDUCTASE"/>
    <property type="match status" value="1"/>
</dbReference>
<comment type="cofactor">
    <cofactor evidence="1 16">
        <name>FAD</name>
        <dbReference type="ChEBI" id="CHEBI:57692"/>
    </cofactor>
</comment>
<keyword evidence="8 16" id="KW-0274">FAD</keyword>
<reference evidence="18" key="1">
    <citation type="submission" date="2020-08" db="EMBL/GenBank/DDBJ databases">
        <title>Genome public.</title>
        <authorList>
            <person name="Liu C."/>
            <person name="Sun Q."/>
        </authorList>
    </citation>
    <scope>NUCLEOTIDE SEQUENCE</scope>
    <source>
        <strain evidence="18">NSJ-54</strain>
    </source>
</reference>
<evidence type="ECO:0000256" key="7">
    <source>
        <dbReference type="ARBA" id="ARBA00022630"/>
    </source>
</evidence>
<dbReference type="HAMAP" id="MF_00037">
    <property type="entry name" value="MurB"/>
    <property type="match status" value="1"/>
</dbReference>
<dbReference type="InterPro" id="IPR016166">
    <property type="entry name" value="FAD-bd_PCMH"/>
</dbReference>
<sequence length="303" mass="32339">MVDTFFLRALSGMDCEAIPAAPLSRYTTFHIGGPADVLIKPRSAEALAQVLRLCQETGTSKLILGKGSNLLVSDEGFAGAAICLDRPEGEIRLIGDDLIECDAGVSLKRLCTFAREQGLSGLEFAYGIPGSVGGAVYMNAGAYGGEMSDVLQSARHLDSEGREGCFAGEELKLSYRHSAYTDTDLCILSARFQLTPGDKGEIGAKMDDFLARRKSKQPLEYPSAGSTFKRPAGNYASALIDQCGLKGFRVGGAQVSEKHAGFVINTGGATCRDVKALIAKIQEKVKEQTGYCLECEVKMIEKG</sequence>
<feature type="domain" description="FAD-binding PCMH-type" evidence="17">
    <location>
        <begin position="30"/>
        <end position="197"/>
    </location>
</feature>
<keyword evidence="13 16" id="KW-0131">Cell cycle</keyword>
<evidence type="ECO:0000313" key="18">
    <source>
        <dbReference type="EMBL" id="MBC8569526.1"/>
    </source>
</evidence>
<evidence type="ECO:0000256" key="11">
    <source>
        <dbReference type="ARBA" id="ARBA00022984"/>
    </source>
</evidence>
<evidence type="ECO:0000256" key="16">
    <source>
        <dbReference type="HAMAP-Rule" id="MF_00037"/>
    </source>
</evidence>
<keyword evidence="11 16" id="KW-0573">Peptidoglycan synthesis</keyword>
<dbReference type="AlphaFoldDB" id="A0A926ECC4"/>
<proteinExistence type="inferred from homology"/>
<keyword evidence="5 16" id="KW-0963">Cytoplasm</keyword>
<keyword evidence="14 16" id="KW-0961">Cell wall biogenesis/degradation</keyword>
<evidence type="ECO:0000256" key="1">
    <source>
        <dbReference type="ARBA" id="ARBA00001974"/>
    </source>
</evidence>
<dbReference type="Gene3D" id="3.30.465.10">
    <property type="match status" value="1"/>
</dbReference>
<evidence type="ECO:0000256" key="10">
    <source>
        <dbReference type="ARBA" id="ARBA00022960"/>
    </source>
</evidence>
<dbReference type="GO" id="GO:0009252">
    <property type="term" value="P:peptidoglycan biosynthetic process"/>
    <property type="evidence" value="ECO:0007669"/>
    <property type="project" value="UniProtKB-UniRule"/>
</dbReference>
<gene>
    <name evidence="16 18" type="primary">murB</name>
    <name evidence="18" type="ORF">H8709_01605</name>
</gene>
<dbReference type="SUPFAM" id="SSF56176">
    <property type="entry name" value="FAD-binding/transporter-associated domain-like"/>
    <property type="match status" value="1"/>
</dbReference>
<dbReference type="GO" id="GO:0005829">
    <property type="term" value="C:cytosol"/>
    <property type="evidence" value="ECO:0007669"/>
    <property type="project" value="TreeGrafter"/>
</dbReference>
<comment type="catalytic activity">
    <reaction evidence="15 16">
        <text>UDP-N-acetyl-alpha-D-muramate + NADP(+) = UDP-N-acetyl-3-O-(1-carboxyvinyl)-alpha-D-glucosamine + NADPH + H(+)</text>
        <dbReference type="Rhea" id="RHEA:12248"/>
        <dbReference type="ChEBI" id="CHEBI:15378"/>
        <dbReference type="ChEBI" id="CHEBI:57783"/>
        <dbReference type="ChEBI" id="CHEBI:58349"/>
        <dbReference type="ChEBI" id="CHEBI:68483"/>
        <dbReference type="ChEBI" id="CHEBI:70757"/>
        <dbReference type="EC" id="1.3.1.98"/>
    </reaction>
</comment>
<dbReference type="EMBL" id="JACRTC010000001">
    <property type="protein sequence ID" value="MBC8569526.1"/>
    <property type="molecule type" value="Genomic_DNA"/>
</dbReference>
<evidence type="ECO:0000256" key="12">
    <source>
        <dbReference type="ARBA" id="ARBA00023002"/>
    </source>
</evidence>
<dbReference type="InterPro" id="IPR036635">
    <property type="entry name" value="MurB_C_sf"/>
</dbReference>
<dbReference type="NCBIfam" id="TIGR00179">
    <property type="entry name" value="murB"/>
    <property type="match status" value="1"/>
</dbReference>
<dbReference type="GO" id="GO:0051301">
    <property type="term" value="P:cell division"/>
    <property type="evidence" value="ECO:0007669"/>
    <property type="project" value="UniProtKB-KW"/>
</dbReference>
<evidence type="ECO:0000256" key="5">
    <source>
        <dbReference type="ARBA" id="ARBA00022490"/>
    </source>
</evidence>
<comment type="pathway">
    <text evidence="4 16">Cell wall biogenesis; peptidoglycan biosynthesis.</text>
</comment>
<comment type="similarity">
    <text evidence="16">Belongs to the MurB family.</text>
</comment>
<organism evidence="18 19">
    <name type="scientific">Zongyangia hominis</name>
    <dbReference type="NCBI Taxonomy" id="2763677"/>
    <lineage>
        <taxon>Bacteria</taxon>
        <taxon>Bacillati</taxon>
        <taxon>Bacillota</taxon>
        <taxon>Clostridia</taxon>
        <taxon>Eubacteriales</taxon>
        <taxon>Oscillospiraceae</taxon>
        <taxon>Zongyangia</taxon>
    </lineage>
</organism>
<dbReference type="GO" id="GO:0008360">
    <property type="term" value="P:regulation of cell shape"/>
    <property type="evidence" value="ECO:0007669"/>
    <property type="project" value="UniProtKB-KW"/>
</dbReference>
<evidence type="ECO:0000256" key="2">
    <source>
        <dbReference type="ARBA" id="ARBA00003921"/>
    </source>
</evidence>
<dbReference type="Proteomes" id="UP000660861">
    <property type="component" value="Unassembled WGS sequence"/>
</dbReference>
<dbReference type="InterPro" id="IPR016167">
    <property type="entry name" value="FAD-bd_PCMH_sub1"/>
</dbReference>
<dbReference type="InterPro" id="IPR011601">
    <property type="entry name" value="MurB_C"/>
</dbReference>
<dbReference type="Pfam" id="PF02873">
    <property type="entry name" value="MurB_C"/>
    <property type="match status" value="1"/>
</dbReference>
<dbReference type="PROSITE" id="PS51387">
    <property type="entry name" value="FAD_PCMH"/>
    <property type="match status" value="1"/>
</dbReference>
<evidence type="ECO:0000256" key="14">
    <source>
        <dbReference type="ARBA" id="ARBA00023316"/>
    </source>
</evidence>
<name>A0A926ECC4_9FIRM</name>
<comment type="function">
    <text evidence="2 16">Cell wall formation.</text>
</comment>
<keyword evidence="7 16" id="KW-0285">Flavoprotein</keyword>
<evidence type="ECO:0000256" key="13">
    <source>
        <dbReference type="ARBA" id="ARBA00023306"/>
    </source>
</evidence>
<evidence type="ECO:0000256" key="4">
    <source>
        <dbReference type="ARBA" id="ARBA00004752"/>
    </source>
</evidence>
<dbReference type="RefSeq" id="WP_262396623.1">
    <property type="nucleotide sequence ID" value="NZ_JACRTC010000001.1"/>
</dbReference>
<evidence type="ECO:0000256" key="15">
    <source>
        <dbReference type="ARBA" id="ARBA00048914"/>
    </source>
</evidence>
<evidence type="ECO:0000256" key="3">
    <source>
        <dbReference type="ARBA" id="ARBA00004496"/>
    </source>
</evidence>
<dbReference type="GO" id="GO:0071949">
    <property type="term" value="F:FAD binding"/>
    <property type="evidence" value="ECO:0007669"/>
    <property type="project" value="InterPro"/>
</dbReference>
<keyword evidence="12 16" id="KW-0560">Oxidoreductase</keyword>
<dbReference type="PANTHER" id="PTHR21071">
    <property type="entry name" value="UDP-N-ACETYLENOLPYRUVOYLGLUCOSAMINE REDUCTASE"/>
    <property type="match status" value="1"/>
</dbReference>
<dbReference type="InterPro" id="IPR016169">
    <property type="entry name" value="FAD-bd_PCMH_sub2"/>
</dbReference>
<comment type="subcellular location">
    <subcellularLocation>
        <location evidence="3 16">Cytoplasm</location>
    </subcellularLocation>
</comment>
<dbReference type="NCBIfam" id="NF010480">
    <property type="entry name" value="PRK13905.1"/>
    <property type="match status" value="1"/>
</dbReference>
<keyword evidence="10 16" id="KW-0133">Cell shape</keyword>
<dbReference type="Gene3D" id="3.90.78.10">
    <property type="entry name" value="UDP-N-acetylenolpyruvoylglucosamine reductase, C-terminal domain"/>
    <property type="match status" value="1"/>
</dbReference>